<evidence type="ECO:0000313" key="4">
    <source>
        <dbReference type="EMBL" id="GAA4934053.1"/>
    </source>
</evidence>
<evidence type="ECO:0000313" key="5">
    <source>
        <dbReference type="Proteomes" id="UP001499993"/>
    </source>
</evidence>
<dbReference type="Gene3D" id="3.40.50.12780">
    <property type="entry name" value="N-terminal domain of ligase-like"/>
    <property type="match status" value="1"/>
</dbReference>
<dbReference type="SUPFAM" id="SSF56801">
    <property type="entry name" value="Acetyl-CoA synthetase-like"/>
    <property type="match status" value="1"/>
</dbReference>
<comment type="caution">
    <text evidence="4">The sequence shown here is derived from an EMBL/GenBank/DDBJ whole genome shotgun (WGS) entry which is preliminary data.</text>
</comment>
<dbReference type="InterPro" id="IPR050237">
    <property type="entry name" value="ATP-dep_AMP-bd_enzyme"/>
</dbReference>
<dbReference type="Pfam" id="PF00501">
    <property type="entry name" value="AMP-binding"/>
    <property type="match status" value="1"/>
</dbReference>
<evidence type="ECO:0000256" key="1">
    <source>
        <dbReference type="SAM" id="MobiDB-lite"/>
    </source>
</evidence>
<evidence type="ECO:0000259" key="2">
    <source>
        <dbReference type="Pfam" id="PF00501"/>
    </source>
</evidence>
<feature type="region of interest" description="Disordered" evidence="1">
    <location>
        <begin position="1"/>
        <end position="28"/>
    </location>
</feature>
<dbReference type="PANTHER" id="PTHR43767:SF1">
    <property type="entry name" value="NONRIBOSOMAL PEPTIDE SYNTHASE PES1 (EUROFUNG)-RELATED"/>
    <property type="match status" value="1"/>
</dbReference>
<feature type="domain" description="AMP-binding enzyme C-terminal" evidence="3">
    <location>
        <begin position="479"/>
        <end position="554"/>
    </location>
</feature>
<dbReference type="InterPro" id="IPR045851">
    <property type="entry name" value="AMP-bd_C_sf"/>
</dbReference>
<dbReference type="Gene3D" id="3.30.300.30">
    <property type="match status" value="1"/>
</dbReference>
<dbReference type="RefSeq" id="WP_345555848.1">
    <property type="nucleotide sequence ID" value="NZ_BAABIK010000005.1"/>
</dbReference>
<dbReference type="Proteomes" id="UP001499993">
    <property type="component" value="Unassembled WGS sequence"/>
</dbReference>
<name>A0ABP9GI71_9ACTN</name>
<organism evidence="4 5">
    <name type="scientific">Streptomonospora halophila</name>
    <dbReference type="NCBI Taxonomy" id="427369"/>
    <lineage>
        <taxon>Bacteria</taxon>
        <taxon>Bacillati</taxon>
        <taxon>Actinomycetota</taxon>
        <taxon>Actinomycetes</taxon>
        <taxon>Streptosporangiales</taxon>
        <taxon>Nocardiopsidaceae</taxon>
        <taxon>Streptomonospora</taxon>
    </lineage>
</organism>
<dbReference type="PANTHER" id="PTHR43767">
    <property type="entry name" value="LONG-CHAIN-FATTY-ACID--COA LIGASE"/>
    <property type="match status" value="1"/>
</dbReference>
<protein>
    <submittedName>
        <fullName evidence="4">Acyl-CoA synthetase</fullName>
    </submittedName>
</protein>
<reference evidence="5" key="1">
    <citation type="journal article" date="2019" name="Int. J. Syst. Evol. Microbiol.">
        <title>The Global Catalogue of Microorganisms (GCM) 10K type strain sequencing project: providing services to taxonomists for standard genome sequencing and annotation.</title>
        <authorList>
            <consortium name="The Broad Institute Genomics Platform"/>
            <consortium name="The Broad Institute Genome Sequencing Center for Infectious Disease"/>
            <person name="Wu L."/>
            <person name="Ma J."/>
        </authorList>
    </citation>
    <scope>NUCLEOTIDE SEQUENCE [LARGE SCALE GENOMIC DNA]</scope>
    <source>
        <strain evidence="5">JCM 18123</strain>
    </source>
</reference>
<dbReference type="InterPro" id="IPR000873">
    <property type="entry name" value="AMP-dep_synth/lig_dom"/>
</dbReference>
<gene>
    <name evidence="4" type="ORF">GCM10023224_13180</name>
</gene>
<dbReference type="InterPro" id="IPR020845">
    <property type="entry name" value="AMP-binding_CS"/>
</dbReference>
<dbReference type="Pfam" id="PF13193">
    <property type="entry name" value="AMP-binding_C"/>
    <property type="match status" value="1"/>
</dbReference>
<keyword evidence="5" id="KW-1185">Reference proteome</keyword>
<accession>A0ABP9GI71</accession>
<proteinExistence type="predicted"/>
<evidence type="ECO:0000259" key="3">
    <source>
        <dbReference type="Pfam" id="PF13193"/>
    </source>
</evidence>
<feature type="region of interest" description="Disordered" evidence="1">
    <location>
        <begin position="236"/>
        <end position="256"/>
    </location>
</feature>
<dbReference type="InterPro" id="IPR025110">
    <property type="entry name" value="AMP-bd_C"/>
</dbReference>
<feature type="domain" description="AMP-dependent synthetase/ligase" evidence="2">
    <location>
        <begin position="41"/>
        <end position="413"/>
    </location>
</feature>
<dbReference type="EMBL" id="BAABIK010000005">
    <property type="protein sequence ID" value="GAA4934053.1"/>
    <property type="molecule type" value="Genomic_DNA"/>
</dbReference>
<dbReference type="NCBIfam" id="NF005863">
    <property type="entry name" value="PRK07798.1"/>
    <property type="match status" value="1"/>
</dbReference>
<dbReference type="PROSITE" id="PS00455">
    <property type="entry name" value="AMP_BINDING"/>
    <property type="match status" value="1"/>
</dbReference>
<sequence length="581" mass="61008">MKETAKRIARARRTATAQGGRGRADARRDGDRRLTLAGLLRAVAAAVPERTALTDGSRSRTYARLDEHADRLAAHLAASGTAPGSHVAILGGNSIEWLEAFFGVLRAGAVPVNLNQRYIRTELEQVMADSGATALIAERAHAARLLEGGSRLPALRHTVLVDDGGPPCFREERGVGAPGAADYADALAAAPSASVAVADRDAVDDARYLLYTGGTTGRPKGVLWSQADLFRAALERRGRGHPRASGPEEVAQRARDRSPARLLVLGPLMHAAGQWNALSALFAGGTVVLSSDAGFDADRVVRLAEAERVHTVQVVGDAMARPLARRLAGEPERCPELAVLTSGGTPLTPAVRRMWRAWRPAIVINDSYGGSETGVCGAAGGVDEAPFTVGASVAVLDERLRPLPPGSDRIGRIARTGRIPLGYYGDPEATARTFPVDPDGRRWVLSGDFGTVAADGGVTLLGRGSAVINTGGEKVFAEEVESVVKAHPGVADAIVVGAPDDVLGRRVAAIVAPVAQGALDAHGLRRHCRRHLAGFKVPRSVHLVDRVRRTAVGKQDYRWAAGLVGTDSPSPLGAPRPDGGR</sequence>
<dbReference type="InterPro" id="IPR042099">
    <property type="entry name" value="ANL_N_sf"/>
</dbReference>